<organism evidence="8 9">
    <name type="scientific">Anopheles epiroticus</name>
    <dbReference type="NCBI Taxonomy" id="199890"/>
    <lineage>
        <taxon>Eukaryota</taxon>
        <taxon>Metazoa</taxon>
        <taxon>Ecdysozoa</taxon>
        <taxon>Arthropoda</taxon>
        <taxon>Hexapoda</taxon>
        <taxon>Insecta</taxon>
        <taxon>Pterygota</taxon>
        <taxon>Neoptera</taxon>
        <taxon>Endopterygota</taxon>
        <taxon>Diptera</taxon>
        <taxon>Nematocera</taxon>
        <taxon>Culicoidea</taxon>
        <taxon>Culicidae</taxon>
        <taxon>Anophelinae</taxon>
        <taxon>Anopheles</taxon>
    </lineage>
</organism>
<keyword evidence="5" id="KW-0539">Nucleus</keyword>
<dbReference type="PANTHER" id="PTHR12619:SF33">
    <property type="entry name" value="RFX, ISOFORM H"/>
    <property type="match status" value="1"/>
</dbReference>
<evidence type="ECO:0000256" key="3">
    <source>
        <dbReference type="ARBA" id="ARBA00023125"/>
    </source>
</evidence>
<dbReference type="InterPro" id="IPR036388">
    <property type="entry name" value="WH-like_DNA-bd_sf"/>
</dbReference>
<dbReference type="InterPro" id="IPR057321">
    <property type="entry name" value="RFX1-4/6/8-like_BCD"/>
</dbReference>
<feature type="compositionally biased region" description="Low complexity" evidence="6">
    <location>
        <begin position="76"/>
        <end position="91"/>
    </location>
</feature>
<feature type="region of interest" description="Disordered" evidence="6">
    <location>
        <begin position="137"/>
        <end position="159"/>
    </location>
</feature>
<dbReference type="Pfam" id="PF25340">
    <property type="entry name" value="BCD_RFX"/>
    <property type="match status" value="1"/>
</dbReference>
<dbReference type="GO" id="GO:0005634">
    <property type="term" value="C:nucleus"/>
    <property type="evidence" value="ECO:0007669"/>
    <property type="project" value="UniProtKB-SubCell"/>
</dbReference>
<dbReference type="Gene3D" id="1.10.10.10">
    <property type="entry name" value="Winged helix-like DNA-binding domain superfamily/Winged helix DNA-binding domain"/>
    <property type="match status" value="1"/>
</dbReference>
<dbReference type="VEuPathDB" id="VectorBase:AEPI007296"/>
<proteinExistence type="predicted"/>
<feature type="compositionally biased region" description="Gly residues" evidence="6">
    <location>
        <begin position="306"/>
        <end position="330"/>
    </location>
</feature>
<dbReference type="PROSITE" id="PS51526">
    <property type="entry name" value="RFX_DBD"/>
    <property type="match status" value="1"/>
</dbReference>
<dbReference type="FunFam" id="1.10.10.10:FF:000017">
    <property type="entry name" value="transcription factor RFX3 isoform X1"/>
    <property type="match status" value="1"/>
</dbReference>
<evidence type="ECO:0000256" key="2">
    <source>
        <dbReference type="ARBA" id="ARBA00023015"/>
    </source>
</evidence>
<accession>A0A182PK30</accession>
<keyword evidence="2" id="KW-0805">Transcription regulation</keyword>
<dbReference type="InterPro" id="IPR003150">
    <property type="entry name" value="DNA-bd_RFX"/>
</dbReference>
<evidence type="ECO:0000256" key="5">
    <source>
        <dbReference type="ARBA" id="ARBA00023242"/>
    </source>
</evidence>
<comment type="subcellular location">
    <subcellularLocation>
        <location evidence="1">Nucleus</location>
    </subcellularLocation>
</comment>
<reference evidence="8" key="2">
    <citation type="submission" date="2020-05" db="UniProtKB">
        <authorList>
            <consortium name="EnsemblMetazoa"/>
        </authorList>
    </citation>
    <scope>IDENTIFICATION</scope>
    <source>
        <strain evidence="8">Epiroticus2</strain>
    </source>
</reference>
<dbReference type="InterPro" id="IPR036390">
    <property type="entry name" value="WH_DNA-bd_sf"/>
</dbReference>
<feature type="domain" description="RFX-type winged-helix" evidence="7">
    <location>
        <begin position="194"/>
        <end position="269"/>
    </location>
</feature>
<dbReference type="STRING" id="199890.A0A182PK30"/>
<dbReference type="GO" id="GO:0000981">
    <property type="term" value="F:DNA-binding transcription factor activity, RNA polymerase II-specific"/>
    <property type="evidence" value="ECO:0007669"/>
    <property type="project" value="TreeGrafter"/>
</dbReference>
<dbReference type="PANTHER" id="PTHR12619">
    <property type="entry name" value="RFX TRANSCRIPTION FACTOR FAMILY"/>
    <property type="match status" value="1"/>
</dbReference>
<name>A0A182PK30_9DIPT</name>
<dbReference type="Proteomes" id="UP000075885">
    <property type="component" value="Unassembled WGS sequence"/>
</dbReference>
<feature type="compositionally biased region" description="Gly residues" evidence="6">
    <location>
        <begin position="340"/>
        <end position="371"/>
    </location>
</feature>
<dbReference type="AlphaFoldDB" id="A0A182PK30"/>
<dbReference type="GO" id="GO:0000978">
    <property type="term" value="F:RNA polymerase II cis-regulatory region sequence-specific DNA binding"/>
    <property type="evidence" value="ECO:0007669"/>
    <property type="project" value="TreeGrafter"/>
</dbReference>
<feature type="compositionally biased region" description="Polar residues" evidence="6">
    <location>
        <begin position="141"/>
        <end position="159"/>
    </location>
</feature>
<evidence type="ECO:0000259" key="7">
    <source>
        <dbReference type="PROSITE" id="PS51526"/>
    </source>
</evidence>
<dbReference type="EnsemblMetazoa" id="AEPI007296-RA">
    <property type="protein sequence ID" value="AEPI007296-PA"/>
    <property type="gene ID" value="AEPI007296"/>
</dbReference>
<reference evidence="9" key="1">
    <citation type="submission" date="2013-03" db="EMBL/GenBank/DDBJ databases">
        <title>The Genome Sequence of Anopheles epiroticus epiroticus2.</title>
        <authorList>
            <consortium name="The Broad Institute Genomics Platform"/>
            <person name="Neafsey D.E."/>
            <person name="Howell P."/>
            <person name="Walker B."/>
            <person name="Young S.K."/>
            <person name="Zeng Q."/>
            <person name="Gargeya S."/>
            <person name="Fitzgerald M."/>
            <person name="Haas B."/>
            <person name="Abouelleil A."/>
            <person name="Allen A.W."/>
            <person name="Alvarado L."/>
            <person name="Arachchi H.M."/>
            <person name="Berlin A.M."/>
            <person name="Chapman S.B."/>
            <person name="Gainer-Dewar J."/>
            <person name="Goldberg J."/>
            <person name="Griggs A."/>
            <person name="Gujja S."/>
            <person name="Hansen M."/>
            <person name="Howarth C."/>
            <person name="Imamovic A."/>
            <person name="Ireland A."/>
            <person name="Larimer J."/>
            <person name="McCowan C."/>
            <person name="Murphy C."/>
            <person name="Pearson M."/>
            <person name="Poon T.W."/>
            <person name="Priest M."/>
            <person name="Roberts A."/>
            <person name="Saif S."/>
            <person name="Shea T."/>
            <person name="Sisk P."/>
            <person name="Sykes S."/>
            <person name="Wortman J."/>
            <person name="Nusbaum C."/>
            <person name="Birren B."/>
        </authorList>
    </citation>
    <scope>NUCLEOTIDE SEQUENCE [LARGE SCALE GENOMIC DNA]</scope>
    <source>
        <strain evidence="9">Epiroticus2</strain>
    </source>
</reference>
<keyword evidence="3" id="KW-0238">DNA-binding</keyword>
<evidence type="ECO:0000256" key="6">
    <source>
        <dbReference type="SAM" id="MobiDB-lite"/>
    </source>
</evidence>
<dbReference type="InterPro" id="IPR039779">
    <property type="entry name" value="RFX-like"/>
</dbReference>
<evidence type="ECO:0000256" key="4">
    <source>
        <dbReference type="ARBA" id="ARBA00023163"/>
    </source>
</evidence>
<evidence type="ECO:0000313" key="9">
    <source>
        <dbReference type="Proteomes" id="UP000075885"/>
    </source>
</evidence>
<evidence type="ECO:0000256" key="1">
    <source>
        <dbReference type="ARBA" id="ARBA00004123"/>
    </source>
</evidence>
<evidence type="ECO:0000313" key="8">
    <source>
        <dbReference type="EnsemblMetazoa" id="AEPI007296-PA"/>
    </source>
</evidence>
<dbReference type="SUPFAM" id="SSF46785">
    <property type="entry name" value="Winged helix' DNA-binding domain"/>
    <property type="match status" value="1"/>
</dbReference>
<feature type="compositionally biased region" description="Low complexity" evidence="6">
    <location>
        <begin position="99"/>
        <end position="109"/>
    </location>
</feature>
<feature type="region of interest" description="Disordered" evidence="6">
    <location>
        <begin position="295"/>
        <end position="387"/>
    </location>
</feature>
<feature type="region of interest" description="Disordered" evidence="6">
    <location>
        <begin position="72"/>
        <end position="121"/>
    </location>
</feature>
<sequence length="759" mass="81987">MLNVQLSSPESVQNHHTYVQYVDSDMYNTSGQGQTQMTYPVYTVGDYGTNGQQQQQQQQQYYTTGGNYGTAGTGAGNTHADTTGNSTANGTGTTGTGSNGVNANGPVSSGNGGSAGSNTNQQQQQYIVPVDEAVLLGTAGSGNTSGAQQQQSDSSPQNMTDVASYLHAHQAASAGQALDSAPNLTHAARVLPATVSWLMENYETADGVSLPRSTLYNHYMWHCNENKLDAVNAASFGKLIRSVFSGLRTRRLGTRGNSKYHYYGIRIKPTSPLVHAIECKPQHGSGGVGGGLGGMVGHHQQLTGSNGLGGTGGNGGSNGMHGHAGGGGNHANGMHTSNGGSMGHGAGGGGHLQQGGGVGGGANGGGSGGHGMSLHHGRSSKKNSFKAEMPESCAQYLGDPNGAIPQFPIIDMIHPLPDDITMEDVDTLRSIYREHCEAFLDAILNLDFNMIESLWREFWRAENNNNNGDECEEEKYLSKQKLYLLTQCEPVQEFVKHVDLQFYQSMVDVLIPDVLRPIPTGLTQAIRNFAKNLESWLTSAMGGCPEPIVAIKLSAVAAFGQTLRRYTSLNHLAQAARAVLQNGTQIAQMLSDLNRVDFRNVQEQASWICQCDTAVVQRLENDFKAALQQQNTLEQWAGWLQNVVDDALQEYRGKPSFVHAARQFLLKWSFYSSMVIRDLTLRSAGSFGSFHLIRLLYDEYMFFIIEHKVAKATNTTPIAVMGEKINSRPVQDDLDRMLYSSEYGMVNVKLEPSAKRMRS</sequence>
<feature type="compositionally biased region" description="Basic residues" evidence="6">
    <location>
        <begin position="373"/>
        <end position="384"/>
    </location>
</feature>
<keyword evidence="4" id="KW-0804">Transcription</keyword>
<dbReference type="Pfam" id="PF02257">
    <property type="entry name" value="RFX_DNA_binding"/>
    <property type="match status" value="1"/>
</dbReference>
<protein>
    <recommendedName>
        <fullName evidence="7">RFX-type winged-helix domain-containing protein</fullName>
    </recommendedName>
</protein>
<keyword evidence="9" id="KW-1185">Reference proteome</keyword>